<evidence type="ECO:0000313" key="3">
    <source>
        <dbReference type="Proteomes" id="UP000186817"/>
    </source>
</evidence>
<feature type="region of interest" description="Disordered" evidence="1">
    <location>
        <begin position="252"/>
        <end position="312"/>
    </location>
</feature>
<accession>A0A1Q9F603</accession>
<evidence type="ECO:0000256" key="1">
    <source>
        <dbReference type="SAM" id="MobiDB-lite"/>
    </source>
</evidence>
<dbReference type="EMBL" id="LSRX01000007">
    <property type="protein sequence ID" value="OLQ15039.1"/>
    <property type="molecule type" value="Genomic_DNA"/>
</dbReference>
<proteinExistence type="predicted"/>
<dbReference type="Proteomes" id="UP000186817">
    <property type="component" value="Unassembled WGS sequence"/>
</dbReference>
<dbReference type="AlphaFoldDB" id="A0A1Q9F603"/>
<evidence type="ECO:0000313" key="2">
    <source>
        <dbReference type="EMBL" id="OLQ15039.1"/>
    </source>
</evidence>
<organism evidence="2 3">
    <name type="scientific">Symbiodinium microadriaticum</name>
    <name type="common">Dinoflagellate</name>
    <name type="synonym">Zooxanthella microadriatica</name>
    <dbReference type="NCBI Taxonomy" id="2951"/>
    <lineage>
        <taxon>Eukaryota</taxon>
        <taxon>Sar</taxon>
        <taxon>Alveolata</taxon>
        <taxon>Dinophyceae</taxon>
        <taxon>Suessiales</taxon>
        <taxon>Symbiodiniaceae</taxon>
        <taxon>Symbiodinium</taxon>
    </lineage>
</organism>
<reference evidence="2 3" key="1">
    <citation type="submission" date="2016-02" db="EMBL/GenBank/DDBJ databases">
        <title>Genome analysis of coral dinoflagellate symbionts highlights evolutionary adaptations to a symbiotic lifestyle.</title>
        <authorList>
            <person name="Aranda M."/>
            <person name="Li Y."/>
            <person name="Liew Y.J."/>
            <person name="Baumgarten S."/>
            <person name="Simakov O."/>
            <person name="Wilson M."/>
            <person name="Piel J."/>
            <person name="Ashoor H."/>
            <person name="Bougouffa S."/>
            <person name="Bajic V.B."/>
            <person name="Ryu T."/>
            <person name="Ravasi T."/>
            <person name="Bayer T."/>
            <person name="Micklem G."/>
            <person name="Kim H."/>
            <person name="Bhak J."/>
            <person name="Lajeunesse T.C."/>
            <person name="Voolstra C.R."/>
        </authorList>
    </citation>
    <scope>NUCLEOTIDE SEQUENCE [LARGE SCALE GENOMIC DNA]</scope>
    <source>
        <strain evidence="2 3">CCMP2467</strain>
    </source>
</reference>
<sequence>MALEDGRQQNLMLGSQKRPTDSQSLAAGRLWRWCIKTGWKLRSGADVGMTFKPGTVPCYAPVWGALDMQRRLQGLFVKGKSGKQEQRRSSEMEALLAEMIRLLAQPRSLRFGTRTQRNILRLDRAFLMLMKTQGDVKHGECSLQHLNSSQDWKKHREGKTENPLRISLLKCLILELRRRAQTLIDSSGEVPVGSQDGMAQPLSDQGSLLDAILTCDAKAQADKPVENIGPLPHSDAVKALDQIMDGAFPLHAPSSAGPPGGRVEPGAGGRSGLRCLPGAVPSLHLPCGGSTPPGGHGEKDAARQSRQRAPSVNLRLMLFES</sequence>
<name>A0A1Q9F603_SYMMI</name>
<keyword evidence="3" id="KW-1185">Reference proteome</keyword>
<comment type="caution">
    <text evidence="2">The sequence shown here is derived from an EMBL/GenBank/DDBJ whole genome shotgun (WGS) entry which is preliminary data.</text>
</comment>
<protein>
    <submittedName>
        <fullName evidence="2">Uncharacterized protein</fullName>
    </submittedName>
</protein>
<gene>
    <name evidence="2" type="ORF">AK812_SmicGene755</name>
</gene>